<accession>A0A846ZNC1</accession>
<dbReference type="Proteomes" id="UP000541636">
    <property type="component" value="Unassembled WGS sequence"/>
</dbReference>
<dbReference type="Pfam" id="PF19762">
    <property type="entry name" value="DUF6249"/>
    <property type="match status" value="1"/>
</dbReference>
<name>A0A846ZNC1_9GAMM</name>
<feature type="transmembrane region" description="Helical" evidence="1">
    <location>
        <begin position="57"/>
        <end position="76"/>
    </location>
</feature>
<evidence type="ECO:0000313" key="3">
    <source>
        <dbReference type="EMBL" id="NKZ39312.1"/>
    </source>
</evidence>
<feature type="transmembrane region" description="Helical" evidence="1">
    <location>
        <begin position="6"/>
        <end position="25"/>
    </location>
</feature>
<dbReference type="EMBL" id="JAAZQD010000004">
    <property type="protein sequence ID" value="NKZ39312.1"/>
    <property type="molecule type" value="Genomic_DNA"/>
</dbReference>
<dbReference type="RefSeq" id="WP_168609370.1">
    <property type="nucleotide sequence ID" value="NZ_JAAZQD010000004.1"/>
</dbReference>
<feature type="transmembrane region" description="Helical" evidence="1">
    <location>
        <begin position="82"/>
        <end position="101"/>
    </location>
</feature>
<keyword evidence="4" id="KW-1185">Reference proteome</keyword>
<reference evidence="3 4" key="1">
    <citation type="journal article" date="2017" name="Int. J. Syst. Evol. Microbiol.">
        <title>Oleiagrimonas citrea sp. nov., a marine bacterium isolated from tidal flat sediment and emended description of the genus Oleiagrimonas Fang et al. 2015 and Oleiagrimonas soli.</title>
        <authorList>
            <person name="Yang S.H."/>
            <person name="Seo H.S."/>
            <person name="Seong C.N."/>
            <person name="Kwon K.K."/>
        </authorList>
    </citation>
    <scope>NUCLEOTIDE SEQUENCE [LARGE SCALE GENOMIC DNA]</scope>
    <source>
        <strain evidence="3 4">MEBiC09124</strain>
    </source>
</reference>
<keyword evidence="1" id="KW-0472">Membrane</keyword>
<dbReference type="AlphaFoldDB" id="A0A846ZNC1"/>
<keyword evidence="1" id="KW-0812">Transmembrane</keyword>
<feature type="domain" description="DUF6249" evidence="2">
    <location>
        <begin position="3"/>
        <end position="102"/>
    </location>
</feature>
<evidence type="ECO:0000259" key="2">
    <source>
        <dbReference type="Pfam" id="PF19762"/>
    </source>
</evidence>
<proteinExistence type="predicted"/>
<keyword evidence="1" id="KW-1133">Transmembrane helix</keyword>
<organism evidence="3 4">
    <name type="scientific">Oleiagrimonas citrea</name>
    <dbReference type="NCBI Taxonomy" id="1665687"/>
    <lineage>
        <taxon>Bacteria</taxon>
        <taxon>Pseudomonadati</taxon>
        <taxon>Pseudomonadota</taxon>
        <taxon>Gammaproteobacteria</taxon>
        <taxon>Lysobacterales</taxon>
        <taxon>Rhodanobacteraceae</taxon>
        <taxon>Oleiagrimonas</taxon>
    </lineage>
</organism>
<gene>
    <name evidence="3" type="ORF">HF690_10170</name>
</gene>
<comment type="caution">
    <text evidence="3">The sequence shown here is derived from an EMBL/GenBank/DDBJ whole genome shotgun (WGS) entry which is preliminary data.</text>
</comment>
<protein>
    <recommendedName>
        <fullName evidence="2">DUF6249 domain-containing protein</fullName>
    </recommendedName>
</protein>
<dbReference type="InterPro" id="IPR046216">
    <property type="entry name" value="DUF6249"/>
</dbReference>
<evidence type="ECO:0000256" key="1">
    <source>
        <dbReference type="SAM" id="Phobius"/>
    </source>
</evidence>
<evidence type="ECO:0000313" key="4">
    <source>
        <dbReference type="Proteomes" id="UP000541636"/>
    </source>
</evidence>
<sequence length="106" mass="11691">MSFLIPIVFFLCVTYAIKAGFDAIVRYRIVKEGVSGELMESMIATEREQRRYSSLRWGVFLVAIGVAFGLISAFGWTSVTPGAITVIAVCAGISQLIYYAIVRQKS</sequence>